<protein>
    <submittedName>
        <fullName evidence="1">Histidine phosphatase family protein</fullName>
    </submittedName>
</protein>
<comment type="caution">
    <text evidence="1">The sequence shown here is derived from an EMBL/GenBank/DDBJ whole genome shotgun (WGS) entry which is preliminary data.</text>
</comment>
<organism evidence="1 2">
    <name type="scientific">Paenibacillus agricola</name>
    <dbReference type="NCBI Taxonomy" id="2716264"/>
    <lineage>
        <taxon>Bacteria</taxon>
        <taxon>Bacillati</taxon>
        <taxon>Bacillota</taxon>
        <taxon>Bacilli</taxon>
        <taxon>Bacillales</taxon>
        <taxon>Paenibacillaceae</taxon>
        <taxon>Paenibacillus</taxon>
    </lineage>
</organism>
<dbReference type="PANTHER" id="PTHR48100:SF59">
    <property type="entry name" value="ADENOSYLCOBALAMIN_ALPHA-RIBAZOLE PHOSPHATASE"/>
    <property type="match status" value="1"/>
</dbReference>
<dbReference type="SUPFAM" id="SSF53254">
    <property type="entry name" value="Phosphoglycerate mutase-like"/>
    <property type="match status" value="1"/>
</dbReference>
<dbReference type="RefSeq" id="WP_166153710.1">
    <property type="nucleotide sequence ID" value="NZ_JAAOIW010000012.1"/>
</dbReference>
<dbReference type="EMBL" id="JAAOIW010000012">
    <property type="protein sequence ID" value="NHN33395.1"/>
    <property type="molecule type" value="Genomic_DNA"/>
</dbReference>
<keyword evidence="2" id="KW-1185">Reference proteome</keyword>
<dbReference type="PANTHER" id="PTHR48100">
    <property type="entry name" value="BROAD-SPECIFICITY PHOSPHATASE YOR283W-RELATED"/>
    <property type="match status" value="1"/>
</dbReference>
<dbReference type="Proteomes" id="UP001165962">
    <property type="component" value="Unassembled WGS sequence"/>
</dbReference>
<name>A0ABX0JAB9_9BACL</name>
<dbReference type="Gene3D" id="3.40.50.1240">
    <property type="entry name" value="Phosphoglycerate mutase-like"/>
    <property type="match status" value="1"/>
</dbReference>
<evidence type="ECO:0000313" key="2">
    <source>
        <dbReference type="Proteomes" id="UP001165962"/>
    </source>
</evidence>
<accession>A0ABX0JAB9</accession>
<dbReference type="Pfam" id="PF00300">
    <property type="entry name" value="His_Phos_1"/>
    <property type="match status" value="1"/>
</dbReference>
<dbReference type="InterPro" id="IPR029033">
    <property type="entry name" value="His_PPase_superfam"/>
</dbReference>
<dbReference type="SMART" id="SM00855">
    <property type="entry name" value="PGAM"/>
    <property type="match status" value="1"/>
</dbReference>
<sequence length="189" mass="21936">MQTTIYMVRHAESPFTFGQERERGLSPEGFVEAKRVAQLFTDIDVHYIVSSPYARAQQTIQHIAEQKSLPIIEFEELAERSIMGLNHIAAWDVLYEAIRQSFDDKDFALEGGETTRSAQQRAVPILEKLLEEQRGNTVVIGTHGNMMTIIMNHYDPSYGFDFWNTTSKPDIYRMTFSQNRLEQVERIWE</sequence>
<proteinExistence type="predicted"/>
<reference evidence="1" key="1">
    <citation type="submission" date="2020-03" db="EMBL/GenBank/DDBJ databases">
        <title>Draft sequencing of Paenibacilllus sp. S3N08.</title>
        <authorList>
            <person name="Kim D.-U."/>
        </authorList>
    </citation>
    <scope>NUCLEOTIDE SEQUENCE</scope>
    <source>
        <strain evidence="1">S3N08</strain>
    </source>
</reference>
<dbReference type="CDD" id="cd07067">
    <property type="entry name" value="HP_PGM_like"/>
    <property type="match status" value="1"/>
</dbReference>
<dbReference type="InterPro" id="IPR013078">
    <property type="entry name" value="His_Pase_superF_clade-1"/>
</dbReference>
<evidence type="ECO:0000313" key="1">
    <source>
        <dbReference type="EMBL" id="NHN33395.1"/>
    </source>
</evidence>
<dbReference type="InterPro" id="IPR050275">
    <property type="entry name" value="PGM_Phosphatase"/>
</dbReference>
<gene>
    <name evidence="1" type="ORF">G9U52_26640</name>
</gene>